<protein>
    <submittedName>
        <fullName evidence="3">Carboxylesterase 8</fullName>
    </submittedName>
</protein>
<evidence type="ECO:0000256" key="1">
    <source>
        <dbReference type="ARBA" id="ARBA00023180"/>
    </source>
</evidence>
<dbReference type="InterPro" id="IPR050309">
    <property type="entry name" value="Type-B_Carboxylest/Lipase"/>
</dbReference>
<feature type="domain" description="Carboxylesterase type B" evidence="2">
    <location>
        <begin position="1"/>
        <end position="318"/>
    </location>
</feature>
<evidence type="ECO:0000313" key="3">
    <source>
        <dbReference type="EMBL" id="QCC89023.1"/>
    </source>
</evidence>
<evidence type="ECO:0000259" key="2">
    <source>
        <dbReference type="Pfam" id="PF00135"/>
    </source>
</evidence>
<dbReference type="AlphaFoldDB" id="A0A4D6J5V4"/>
<dbReference type="SUPFAM" id="SSF53474">
    <property type="entry name" value="alpha/beta-Hydrolases"/>
    <property type="match status" value="1"/>
</dbReference>
<proteinExistence type="evidence at transcript level"/>
<dbReference type="InterPro" id="IPR029058">
    <property type="entry name" value="AB_hydrolase_fold"/>
</dbReference>
<dbReference type="EMBL" id="MH085023">
    <property type="protein sequence ID" value="QCC89023.1"/>
    <property type="molecule type" value="mRNA"/>
</dbReference>
<dbReference type="InterPro" id="IPR002018">
    <property type="entry name" value="CarbesteraseB"/>
</dbReference>
<accession>A0A4D6J5V4</accession>
<sequence>MSKGLFHRAIAMSTLGTNQNQLPYQQNHLVFKQAQLLGCPTDTLDNIFECFYTKSAEDFGNSLSGFAEFFNDPILIWSPVVEVNHTNDNDEAFLVEQPFDIIRKRKANFVPFITGINKDELIGVVIEAEEQAQKGNALMYDKINRNWDIYTSISLGYTREEGRAARISNEWRMDYLKNRPLSLGNYQGLAQVYADGLINFPVHRFERLMAEYSSESVFKYFYVYQGCESFSKWSNGTNYGVVHKDELILLFKVGGFLPPCYKDWKNLERLGGIIEYFAKNGKPFSDNDPFYSSIEWQPTTLNEPKYLKIDEELTMENGIIYKRRMNDWEDQFPLNSIAV</sequence>
<name>A0A4D6J5V4_9HYME</name>
<reference evidence="3" key="1">
    <citation type="submission" date="2018-03" db="EMBL/GenBank/DDBJ databases">
        <authorList>
            <person name="Sheng S."/>
        </authorList>
    </citation>
    <scope>NUCLEOTIDE SEQUENCE</scope>
</reference>
<dbReference type="PANTHER" id="PTHR11559">
    <property type="entry name" value="CARBOXYLESTERASE"/>
    <property type="match status" value="1"/>
</dbReference>
<dbReference type="Pfam" id="PF00135">
    <property type="entry name" value="COesterase"/>
    <property type="match status" value="1"/>
</dbReference>
<keyword evidence="1" id="KW-0325">Glycoprotein</keyword>
<organism evidence="3">
    <name type="scientific">Meteorus pulchricornis</name>
    <dbReference type="NCBI Taxonomy" id="51522"/>
    <lineage>
        <taxon>Eukaryota</taxon>
        <taxon>Metazoa</taxon>
        <taxon>Ecdysozoa</taxon>
        <taxon>Arthropoda</taxon>
        <taxon>Hexapoda</taxon>
        <taxon>Insecta</taxon>
        <taxon>Pterygota</taxon>
        <taxon>Neoptera</taxon>
        <taxon>Endopterygota</taxon>
        <taxon>Hymenoptera</taxon>
        <taxon>Apocrita</taxon>
        <taxon>Ichneumonoidea</taxon>
        <taxon>Braconidae</taxon>
        <taxon>Meteorinae</taxon>
        <taxon>Meteorus</taxon>
    </lineage>
</organism>
<dbReference type="Gene3D" id="3.40.50.1820">
    <property type="entry name" value="alpha/beta hydrolase"/>
    <property type="match status" value="1"/>
</dbReference>